<feature type="domain" description="Thioredoxin" evidence="4">
    <location>
        <begin position="9"/>
        <end position="163"/>
    </location>
</feature>
<dbReference type="Gene3D" id="3.40.30.10">
    <property type="entry name" value="Glutaredoxin"/>
    <property type="match status" value="1"/>
</dbReference>
<protein>
    <submittedName>
        <fullName evidence="5">Peroxiredoxin</fullName>
    </submittedName>
</protein>
<dbReference type="InterPro" id="IPR013766">
    <property type="entry name" value="Thioredoxin_domain"/>
</dbReference>
<keyword evidence="1" id="KW-0560">Oxidoreductase</keyword>
<evidence type="ECO:0000256" key="1">
    <source>
        <dbReference type="ARBA" id="ARBA00023002"/>
    </source>
</evidence>
<organism evidence="5 6">
    <name type="scientific">Thermogymnomonas acidicola</name>
    <dbReference type="NCBI Taxonomy" id="399579"/>
    <lineage>
        <taxon>Archaea</taxon>
        <taxon>Methanobacteriati</taxon>
        <taxon>Thermoplasmatota</taxon>
        <taxon>Thermoplasmata</taxon>
        <taxon>Thermoplasmatales</taxon>
        <taxon>Thermogymnomonas</taxon>
    </lineage>
</organism>
<keyword evidence="6" id="KW-1185">Reference proteome</keyword>
<name>A0AA37F9K8_9ARCH</name>
<dbReference type="InterPro" id="IPR024706">
    <property type="entry name" value="Peroxiredoxin_AhpC-typ"/>
</dbReference>
<dbReference type="Pfam" id="PF00578">
    <property type="entry name" value="AhpC-TSA"/>
    <property type="match status" value="1"/>
</dbReference>
<dbReference type="PANTHER" id="PTHR43110:SF1">
    <property type="entry name" value="THIOL PEROXIDASE"/>
    <property type="match status" value="1"/>
</dbReference>
<evidence type="ECO:0000259" key="4">
    <source>
        <dbReference type="PROSITE" id="PS51352"/>
    </source>
</evidence>
<dbReference type="InterPro" id="IPR000866">
    <property type="entry name" value="AhpC/TSA"/>
</dbReference>
<dbReference type="InterPro" id="IPR036249">
    <property type="entry name" value="Thioredoxin-like_sf"/>
</dbReference>
<dbReference type="AlphaFoldDB" id="A0AA37F9K8"/>
<dbReference type="PROSITE" id="PS51352">
    <property type="entry name" value="THIOREDOXIN_2"/>
    <property type="match status" value="1"/>
</dbReference>
<sequence>MLAGVNMAVNVGEKAPDFQAIDTNLKVKKLSDYRGSKVVLAFFPGAFTSVCTKEMCTFRDSMAKLNGLNAKVVGISVDQPFSLAEFAKANNLKFDLLSDASREISKKYDVLHENFVNVPGLTASKRSIFILDRDGVVRYKWVSDDPSKEPDYKKIEEELAKLN</sequence>
<keyword evidence="2" id="KW-0676">Redox-active center</keyword>
<evidence type="ECO:0000256" key="3">
    <source>
        <dbReference type="PIRSR" id="PIRSR000239-1"/>
    </source>
</evidence>
<dbReference type="GO" id="GO:0016209">
    <property type="term" value="F:antioxidant activity"/>
    <property type="evidence" value="ECO:0007669"/>
    <property type="project" value="InterPro"/>
</dbReference>
<dbReference type="SUPFAM" id="SSF52833">
    <property type="entry name" value="Thioredoxin-like"/>
    <property type="match status" value="1"/>
</dbReference>
<accession>A0AA37F9K8</accession>
<comment type="caution">
    <text evidence="5">The sequence shown here is derived from an EMBL/GenBank/DDBJ whole genome shotgun (WGS) entry which is preliminary data.</text>
</comment>
<dbReference type="GO" id="GO:0016491">
    <property type="term" value="F:oxidoreductase activity"/>
    <property type="evidence" value="ECO:0007669"/>
    <property type="project" value="UniProtKB-KW"/>
</dbReference>
<evidence type="ECO:0000313" key="5">
    <source>
        <dbReference type="EMBL" id="GGM74305.1"/>
    </source>
</evidence>
<dbReference type="CDD" id="cd03018">
    <property type="entry name" value="PRX_AhpE_like"/>
    <property type="match status" value="1"/>
</dbReference>
<dbReference type="PANTHER" id="PTHR43110">
    <property type="entry name" value="THIOL PEROXIDASE"/>
    <property type="match status" value="1"/>
</dbReference>
<evidence type="ECO:0000256" key="2">
    <source>
        <dbReference type="ARBA" id="ARBA00023284"/>
    </source>
</evidence>
<dbReference type="Proteomes" id="UP000632195">
    <property type="component" value="Unassembled WGS sequence"/>
</dbReference>
<dbReference type="EMBL" id="BMNY01000001">
    <property type="protein sequence ID" value="GGM74305.1"/>
    <property type="molecule type" value="Genomic_DNA"/>
</dbReference>
<reference evidence="5" key="1">
    <citation type="journal article" date="2014" name="Int. J. Syst. Evol. Microbiol.">
        <title>Complete genome sequence of Corynebacterium casei LMG S-19264T (=DSM 44701T), isolated from a smear-ripened cheese.</title>
        <authorList>
            <consortium name="US DOE Joint Genome Institute (JGI-PGF)"/>
            <person name="Walter F."/>
            <person name="Albersmeier A."/>
            <person name="Kalinowski J."/>
            <person name="Ruckert C."/>
        </authorList>
    </citation>
    <scope>NUCLEOTIDE SEQUENCE</scope>
    <source>
        <strain evidence="5">JCM 13583</strain>
    </source>
</reference>
<gene>
    <name evidence="5" type="ORF">GCM10007108_10310</name>
</gene>
<dbReference type="PIRSF" id="PIRSF000239">
    <property type="entry name" value="AHPC"/>
    <property type="match status" value="1"/>
</dbReference>
<feature type="active site" description="Cysteine sulfenic acid (-SOH) intermediate; for peroxidase activity" evidence="3">
    <location>
        <position position="51"/>
    </location>
</feature>
<evidence type="ECO:0000313" key="6">
    <source>
        <dbReference type="Proteomes" id="UP000632195"/>
    </source>
</evidence>
<proteinExistence type="predicted"/>
<reference evidence="5" key="2">
    <citation type="submission" date="2022-09" db="EMBL/GenBank/DDBJ databases">
        <authorList>
            <person name="Sun Q."/>
            <person name="Ohkuma M."/>
        </authorList>
    </citation>
    <scope>NUCLEOTIDE SEQUENCE</scope>
    <source>
        <strain evidence="5">JCM 13583</strain>
    </source>
</reference>
<dbReference type="InterPro" id="IPR050455">
    <property type="entry name" value="Tpx_Peroxidase_subfamily"/>
</dbReference>